<feature type="transmembrane region" description="Helical" evidence="7">
    <location>
        <begin position="387"/>
        <end position="406"/>
    </location>
</feature>
<evidence type="ECO:0000256" key="7">
    <source>
        <dbReference type="SAM" id="Phobius"/>
    </source>
</evidence>
<sequence length="490" mass="51279">MRGAGIPPVTLRGQVATGLAWTACERWLTRLAGLATLVVLARLLDVSDFGLIALASASTGVLQVLAEGGFGAYLIHARRADQRITSSVHWWALGIAAALAAMLVASAPLLAQAFNKPQLSLIVMAMSPLLVLNAASIVPVALLQRDLQFKVLAIRQVAGVLAGGTVGVSTALAGWGVWALVAQLLVGTTTSSAILWIRSAWRPSPVFDWRTANEATRYGSRIVAINLATALRDQGEAYLIGGFAGTTALGAWTIAKRLLLLVVDLCGTVISTVALPAFAQLRHDRPRLVRAYTTAVGSSALLMLPTIAFLSVTSSALVPLLFGGQWSGSGDLAAILMLAGVFSVLGTLDRSVYLAIGRPGVELGLVTMIVALHIVTIAVFVDSGLVVLAWATLIRAALLWPVRAVVLRRVAAVPVNAYAVVLPPVVAAAAQAAVMYYVGRAVPVGWAALSLQALAGGLVYVAAMTAISRDFRVLARRAPGVARRHWSARP</sequence>
<evidence type="ECO:0000313" key="8">
    <source>
        <dbReference type="EMBL" id="RYC14553.1"/>
    </source>
</evidence>
<feature type="transmembrane region" description="Helical" evidence="7">
    <location>
        <begin position="418"/>
        <end position="438"/>
    </location>
</feature>
<feature type="transmembrane region" description="Helical" evidence="7">
    <location>
        <begin position="360"/>
        <end position="381"/>
    </location>
</feature>
<dbReference type="AlphaFoldDB" id="A0A4Q2T8F4"/>
<evidence type="ECO:0000256" key="1">
    <source>
        <dbReference type="ARBA" id="ARBA00004651"/>
    </source>
</evidence>
<dbReference type="EMBL" id="SDWV01000001">
    <property type="protein sequence ID" value="RYC14553.1"/>
    <property type="molecule type" value="Genomic_DNA"/>
</dbReference>
<feature type="transmembrane region" description="Helical" evidence="7">
    <location>
        <begin position="50"/>
        <end position="76"/>
    </location>
</feature>
<proteinExistence type="inferred from homology"/>
<keyword evidence="3" id="KW-1003">Cell membrane</keyword>
<protein>
    <submittedName>
        <fullName evidence="8">Lipopolysaccharide biosynthesis protein</fullName>
    </submittedName>
</protein>
<evidence type="ECO:0000256" key="3">
    <source>
        <dbReference type="ARBA" id="ARBA00022475"/>
    </source>
</evidence>
<dbReference type="PROSITE" id="PS51257">
    <property type="entry name" value="PROKAR_LIPOPROTEIN"/>
    <property type="match status" value="1"/>
</dbReference>
<gene>
    <name evidence="8" type="ORF">EUA94_00030</name>
</gene>
<feature type="transmembrane region" description="Helical" evidence="7">
    <location>
        <begin position="27"/>
        <end position="44"/>
    </location>
</feature>
<feature type="transmembrane region" description="Helical" evidence="7">
    <location>
        <begin position="152"/>
        <end position="172"/>
    </location>
</feature>
<dbReference type="Pfam" id="PF13440">
    <property type="entry name" value="Polysacc_synt_3"/>
    <property type="match status" value="1"/>
</dbReference>
<dbReference type="PANTHER" id="PTHR30250">
    <property type="entry name" value="PST FAMILY PREDICTED COLANIC ACID TRANSPORTER"/>
    <property type="match status" value="1"/>
</dbReference>
<dbReference type="Proteomes" id="UP000291101">
    <property type="component" value="Unassembled WGS sequence"/>
</dbReference>
<feature type="transmembrane region" description="Helical" evidence="7">
    <location>
        <begin position="444"/>
        <end position="467"/>
    </location>
</feature>
<keyword evidence="4 7" id="KW-0812">Transmembrane</keyword>
<dbReference type="GO" id="GO:0005886">
    <property type="term" value="C:plasma membrane"/>
    <property type="evidence" value="ECO:0007669"/>
    <property type="project" value="UniProtKB-SubCell"/>
</dbReference>
<evidence type="ECO:0000313" key="9">
    <source>
        <dbReference type="Proteomes" id="UP000291101"/>
    </source>
</evidence>
<comment type="subcellular location">
    <subcellularLocation>
        <location evidence="1">Cell membrane</location>
        <topology evidence="1">Multi-pass membrane protein</topology>
    </subcellularLocation>
</comment>
<evidence type="ECO:0000256" key="4">
    <source>
        <dbReference type="ARBA" id="ARBA00022692"/>
    </source>
</evidence>
<reference evidence="8 9" key="1">
    <citation type="submission" date="2019-01" db="EMBL/GenBank/DDBJ databases">
        <title>Novel species of Nocardioides.</title>
        <authorList>
            <person name="Liu Q."/>
            <person name="X Y.-H."/>
        </authorList>
    </citation>
    <scope>NUCLEOTIDE SEQUENCE [LARGE SCALE GENOMIC DNA]</scope>
    <source>
        <strain evidence="8 9">HLT2-9</strain>
    </source>
</reference>
<dbReference type="PANTHER" id="PTHR30250:SF10">
    <property type="entry name" value="LIPOPOLYSACCHARIDE BIOSYNTHESIS PROTEIN WZXC"/>
    <property type="match status" value="1"/>
</dbReference>
<dbReference type="CDD" id="cd13127">
    <property type="entry name" value="MATE_tuaB_like"/>
    <property type="match status" value="1"/>
</dbReference>
<feature type="transmembrane region" description="Helical" evidence="7">
    <location>
        <begin position="88"/>
        <end position="109"/>
    </location>
</feature>
<name>A0A4Q2T8F4_9ACTN</name>
<evidence type="ECO:0000256" key="6">
    <source>
        <dbReference type="ARBA" id="ARBA00023136"/>
    </source>
</evidence>
<dbReference type="OrthoDB" id="9770347at2"/>
<keyword evidence="5 7" id="KW-1133">Transmembrane helix</keyword>
<keyword evidence="9" id="KW-1185">Reference proteome</keyword>
<feature type="transmembrane region" description="Helical" evidence="7">
    <location>
        <begin position="261"/>
        <end position="279"/>
    </location>
</feature>
<evidence type="ECO:0000256" key="5">
    <source>
        <dbReference type="ARBA" id="ARBA00022989"/>
    </source>
</evidence>
<organism evidence="8 9">
    <name type="scientific">Nocardioides zhouii</name>
    <dbReference type="NCBI Taxonomy" id="1168729"/>
    <lineage>
        <taxon>Bacteria</taxon>
        <taxon>Bacillati</taxon>
        <taxon>Actinomycetota</taxon>
        <taxon>Actinomycetes</taxon>
        <taxon>Propionibacteriales</taxon>
        <taxon>Nocardioidaceae</taxon>
        <taxon>Nocardioides</taxon>
    </lineage>
</organism>
<evidence type="ECO:0000256" key="2">
    <source>
        <dbReference type="ARBA" id="ARBA00007430"/>
    </source>
</evidence>
<feature type="transmembrane region" description="Helical" evidence="7">
    <location>
        <begin position="332"/>
        <end position="348"/>
    </location>
</feature>
<comment type="caution">
    <text evidence="8">The sequence shown here is derived from an EMBL/GenBank/DDBJ whole genome shotgun (WGS) entry which is preliminary data.</text>
</comment>
<feature type="transmembrane region" description="Helical" evidence="7">
    <location>
        <begin position="291"/>
        <end position="312"/>
    </location>
</feature>
<comment type="similarity">
    <text evidence="2">Belongs to the polysaccharide synthase family.</text>
</comment>
<feature type="transmembrane region" description="Helical" evidence="7">
    <location>
        <begin position="121"/>
        <end position="143"/>
    </location>
</feature>
<accession>A0A4Q2T8F4</accession>
<dbReference type="InterPro" id="IPR050833">
    <property type="entry name" value="Poly_Biosynth_Transport"/>
</dbReference>
<keyword evidence="6 7" id="KW-0472">Membrane</keyword>